<dbReference type="Proteomes" id="UP001250214">
    <property type="component" value="Unassembled WGS sequence"/>
</dbReference>
<protein>
    <submittedName>
        <fullName evidence="2">Uncharacterized protein</fullName>
    </submittedName>
</protein>
<evidence type="ECO:0000313" key="3">
    <source>
        <dbReference type="Proteomes" id="UP001250214"/>
    </source>
</evidence>
<accession>A0ABU2H7D5</accession>
<evidence type="ECO:0000313" key="2">
    <source>
        <dbReference type="EMBL" id="MDS1271229.1"/>
    </source>
</evidence>
<feature type="region of interest" description="Disordered" evidence="1">
    <location>
        <begin position="28"/>
        <end position="48"/>
    </location>
</feature>
<keyword evidence="3" id="KW-1185">Reference proteome</keyword>
<reference evidence="3" key="1">
    <citation type="submission" date="2023-07" db="EMBL/GenBank/DDBJ databases">
        <title>Novel species in the genus Lipingzhangella isolated from Sambhar Salt Lake.</title>
        <authorList>
            <person name="Jiya N."/>
            <person name="Kajale S."/>
            <person name="Sharma A."/>
        </authorList>
    </citation>
    <scope>NUCLEOTIDE SEQUENCE [LARGE SCALE GENOMIC DNA]</scope>
    <source>
        <strain evidence="3">LS1_29</strain>
    </source>
</reference>
<comment type="caution">
    <text evidence="2">The sequence shown here is derived from an EMBL/GenBank/DDBJ whole genome shotgun (WGS) entry which is preliminary data.</text>
</comment>
<name>A0ABU2H7D5_9ACTN</name>
<gene>
    <name evidence="2" type="ORF">RIF23_13080</name>
</gene>
<evidence type="ECO:0000256" key="1">
    <source>
        <dbReference type="SAM" id="MobiDB-lite"/>
    </source>
</evidence>
<proteinExistence type="predicted"/>
<dbReference type="Gene3D" id="1.10.10.60">
    <property type="entry name" value="Homeodomain-like"/>
    <property type="match status" value="1"/>
</dbReference>
<dbReference type="EMBL" id="JAVLVT010000005">
    <property type="protein sequence ID" value="MDS1271229.1"/>
    <property type="molecule type" value="Genomic_DNA"/>
</dbReference>
<dbReference type="RefSeq" id="WP_310912761.1">
    <property type="nucleotide sequence ID" value="NZ_JAVLVT010000005.1"/>
</dbReference>
<sequence>MDGSPGNSCSRTRPGSPEHLEALLATLPDASAPVAPRERTSLPARAKQIKSDQAREIVTAYEAGATVYDLGRRFGIARQTVSTIRTRHSRQLRRTGRSPEQINEAARLYVLKWSLARIGRRMEVIPDTVRLLERRVRMRDRNQRFL</sequence>
<organism evidence="2 3">
    <name type="scientific">Lipingzhangella rawalii</name>
    <dbReference type="NCBI Taxonomy" id="2055835"/>
    <lineage>
        <taxon>Bacteria</taxon>
        <taxon>Bacillati</taxon>
        <taxon>Actinomycetota</taxon>
        <taxon>Actinomycetes</taxon>
        <taxon>Streptosporangiales</taxon>
        <taxon>Nocardiopsidaceae</taxon>
        <taxon>Lipingzhangella</taxon>
    </lineage>
</organism>